<feature type="signal peptide" evidence="1">
    <location>
        <begin position="1"/>
        <end position="27"/>
    </location>
</feature>
<feature type="chain" id="PRO_5042126831" evidence="1">
    <location>
        <begin position="28"/>
        <end position="360"/>
    </location>
</feature>
<dbReference type="InterPro" id="IPR000259">
    <property type="entry name" value="Adhesion_dom_fimbrial"/>
</dbReference>
<dbReference type="SUPFAM" id="SSF49401">
    <property type="entry name" value="Bacterial adhesins"/>
    <property type="match status" value="1"/>
</dbReference>
<keyword evidence="1" id="KW-0732">Signal</keyword>
<evidence type="ECO:0000256" key="1">
    <source>
        <dbReference type="SAM" id="SignalP"/>
    </source>
</evidence>
<evidence type="ECO:0000313" key="4">
    <source>
        <dbReference type="Proteomes" id="UP001248822"/>
    </source>
</evidence>
<name>A0AAE4DQD1_9ENTR</name>
<dbReference type="PANTHER" id="PTHR33420">
    <property type="entry name" value="FIMBRIAL SUBUNIT ELFA-RELATED"/>
    <property type="match status" value="1"/>
</dbReference>
<organism evidence="3 4">
    <name type="scientific">Pseudenterobacter timonensis</name>
    <dbReference type="NCBI Taxonomy" id="1755099"/>
    <lineage>
        <taxon>Bacteria</taxon>
        <taxon>Pseudomonadati</taxon>
        <taxon>Pseudomonadota</taxon>
        <taxon>Gammaproteobacteria</taxon>
        <taxon>Enterobacterales</taxon>
        <taxon>Enterobacteriaceae</taxon>
        <taxon>Pseudenterobacter</taxon>
    </lineage>
</organism>
<dbReference type="AlphaFoldDB" id="A0AAE4DQD1"/>
<dbReference type="RefSeq" id="WP_310826974.1">
    <property type="nucleotide sequence ID" value="NZ_JAQGEC010000015.1"/>
</dbReference>
<comment type="caution">
    <text evidence="3">The sequence shown here is derived from an EMBL/GenBank/DDBJ whole genome shotgun (WGS) entry which is preliminary data.</text>
</comment>
<dbReference type="Gene3D" id="2.60.40.1090">
    <property type="entry name" value="Fimbrial-type adhesion domain"/>
    <property type="match status" value="1"/>
</dbReference>
<dbReference type="InterPro" id="IPR036937">
    <property type="entry name" value="Adhesion_dom_fimbrial_sf"/>
</dbReference>
<dbReference type="InterPro" id="IPR008966">
    <property type="entry name" value="Adhesion_dom_sf"/>
</dbReference>
<dbReference type="InterPro" id="IPR050263">
    <property type="entry name" value="Bact_Fimbrial_Adh_Pro"/>
</dbReference>
<reference evidence="3" key="1">
    <citation type="submission" date="2022-12" db="EMBL/GenBank/DDBJ databases">
        <title>NDM-1 containing novel ST 2018 Pseudenterobacter timonensis.</title>
        <authorList>
            <person name="Halder G."/>
            <person name="Mandal S."/>
            <person name="Dutta S."/>
        </authorList>
    </citation>
    <scope>NUCLEOTIDE SEQUENCE</scope>
    <source>
        <strain evidence="3">CNCI147</strain>
    </source>
</reference>
<dbReference type="GO" id="GO:0009289">
    <property type="term" value="C:pilus"/>
    <property type="evidence" value="ECO:0007669"/>
    <property type="project" value="InterPro"/>
</dbReference>
<sequence length="360" mass="37635">MKRRLDLYLILPLLTGCCLLFPARAIAGETCPPTMSDAIINFQNYSITDYPTLPPGSMLSGAILGQENRSFYNCAEGTGPVTMRFVADNGLTVSGVSGVAPNGTGAPVSVYEVPDIPGVGFAVGVRETTHCAGQPVHYIASGDDSVAVCSTNDPSQMATQFFVVFYKTAQEIVYEQPNSGQIRAGKLILEDASGTVISGAGVTVQVAAADLKVHKSSCYIPDNNISVNMGQSSVSDLNNGLDGEKHSFTIPLACESSQTGTIKIGFFGPTEKDGANNDVLALSQQEGGATGAGIRLLYGDSFGATQGTPVPLNSTAVQPFTSTASQTLFSLHYDAQYVRTAPQVTAGQADSLATFSLIYN</sequence>
<gene>
    <name evidence="3" type="ORF">O7047_16310</name>
</gene>
<evidence type="ECO:0000313" key="3">
    <source>
        <dbReference type="EMBL" id="MDR9891786.1"/>
    </source>
</evidence>
<dbReference type="EMBL" id="JAQGEC010000015">
    <property type="protein sequence ID" value="MDR9891786.1"/>
    <property type="molecule type" value="Genomic_DNA"/>
</dbReference>
<evidence type="ECO:0000259" key="2">
    <source>
        <dbReference type="Pfam" id="PF00419"/>
    </source>
</evidence>
<dbReference type="Pfam" id="PF00419">
    <property type="entry name" value="Fimbrial"/>
    <property type="match status" value="1"/>
</dbReference>
<dbReference type="Proteomes" id="UP001248822">
    <property type="component" value="Unassembled WGS sequence"/>
</dbReference>
<dbReference type="PROSITE" id="PS51257">
    <property type="entry name" value="PROKAR_LIPOPROTEIN"/>
    <property type="match status" value="1"/>
</dbReference>
<feature type="domain" description="Fimbrial-type adhesion" evidence="2">
    <location>
        <begin position="213"/>
        <end position="359"/>
    </location>
</feature>
<accession>A0AAE4DQD1</accession>
<dbReference type="GO" id="GO:0043709">
    <property type="term" value="P:cell adhesion involved in single-species biofilm formation"/>
    <property type="evidence" value="ECO:0007669"/>
    <property type="project" value="TreeGrafter"/>
</dbReference>
<protein>
    <submittedName>
        <fullName evidence="3">Fimbrial protein</fullName>
    </submittedName>
</protein>
<proteinExistence type="predicted"/>
<dbReference type="PANTHER" id="PTHR33420:SF26">
    <property type="entry name" value="FIMBRIAL SUBUNIT"/>
    <property type="match status" value="1"/>
</dbReference>